<feature type="domain" description="Glutaminase A N-terminal" evidence="3">
    <location>
        <begin position="107"/>
        <end position="339"/>
    </location>
</feature>
<dbReference type="EMBL" id="JAWWNJ010000023">
    <property type="protein sequence ID" value="KAK7032863.1"/>
    <property type="molecule type" value="Genomic_DNA"/>
</dbReference>
<dbReference type="InterPro" id="IPR033433">
    <property type="entry name" value="GtaA_N"/>
</dbReference>
<dbReference type="PANTHER" id="PTHR31987:SF1">
    <property type="entry name" value="GLUTAMINASE A"/>
    <property type="match status" value="1"/>
</dbReference>
<evidence type="ECO:0000313" key="4">
    <source>
        <dbReference type="EMBL" id="KAK7032863.1"/>
    </source>
</evidence>
<dbReference type="Proteomes" id="UP001362999">
    <property type="component" value="Unassembled WGS sequence"/>
</dbReference>
<feature type="chain" id="PRO_5043687555" evidence="1">
    <location>
        <begin position="22"/>
        <end position="695"/>
    </location>
</feature>
<accession>A0AAW0C2K6</accession>
<dbReference type="AlphaFoldDB" id="A0AAW0C2K6"/>
<gene>
    <name evidence="4" type="ORF">R3P38DRAFT_774594</name>
</gene>
<evidence type="ECO:0000313" key="5">
    <source>
        <dbReference type="Proteomes" id="UP001362999"/>
    </source>
</evidence>
<organism evidence="4 5">
    <name type="scientific">Favolaschia claudopus</name>
    <dbReference type="NCBI Taxonomy" id="2862362"/>
    <lineage>
        <taxon>Eukaryota</taxon>
        <taxon>Fungi</taxon>
        <taxon>Dikarya</taxon>
        <taxon>Basidiomycota</taxon>
        <taxon>Agaricomycotina</taxon>
        <taxon>Agaricomycetes</taxon>
        <taxon>Agaricomycetidae</taxon>
        <taxon>Agaricales</taxon>
        <taxon>Marasmiineae</taxon>
        <taxon>Mycenaceae</taxon>
        <taxon>Favolaschia</taxon>
    </lineage>
</organism>
<dbReference type="Pfam" id="PF16335">
    <property type="entry name" value="GtaA_6_Hairpin"/>
    <property type="match status" value="1"/>
</dbReference>
<dbReference type="InterPro" id="IPR052743">
    <property type="entry name" value="Glutaminase_GtaA"/>
</dbReference>
<feature type="domain" description="Glutaminase A central" evidence="2">
    <location>
        <begin position="346"/>
        <end position="693"/>
    </location>
</feature>
<dbReference type="InterPro" id="IPR032514">
    <property type="entry name" value="GtaA_central"/>
</dbReference>
<comment type="caution">
    <text evidence="4">The sequence shown here is derived from an EMBL/GenBank/DDBJ whole genome shotgun (WGS) entry which is preliminary data.</text>
</comment>
<keyword evidence="1" id="KW-0732">Signal</keyword>
<dbReference type="InterPro" id="IPR008928">
    <property type="entry name" value="6-hairpin_glycosidase_sf"/>
</dbReference>
<dbReference type="Pfam" id="PF17168">
    <property type="entry name" value="DUF5127"/>
    <property type="match status" value="1"/>
</dbReference>
<feature type="signal peptide" evidence="1">
    <location>
        <begin position="1"/>
        <end position="21"/>
    </location>
</feature>
<dbReference type="GO" id="GO:0005975">
    <property type="term" value="P:carbohydrate metabolic process"/>
    <property type="evidence" value="ECO:0007669"/>
    <property type="project" value="InterPro"/>
</dbReference>
<evidence type="ECO:0000256" key="1">
    <source>
        <dbReference type="SAM" id="SignalP"/>
    </source>
</evidence>
<sequence>MLWQSSFVVLRLLSAVSVVSAVNWTATPFLPPSYPLAVRTPFLSTWLPQGTGAALNDVWSQFWNGQTLGWAGFVTVDGKAYSYLGNPSVAGATFVKATQVSAKFTSTQSTFVMDAGPVRLTVNFLSPVEPKNLLHQSIPFSYLAVSAVSTDKSRHTVAIYNDITAEWVTGDTSLTANWTTTTGPVVSHQVQLVDQTLFAEFPGQGQTKYGSIYFSSINASSLSYQTGSDTVVRAQFINNAALANTQDTNFRAVNNNWPVFAFAHTLTVGVIPSAPVKFTIGQVRDPVAQYIIAENVYQDRSFYWRSKYSSVSDLISDFIHAYPVALATASIFDAKVQHDATSKVSATYAGIAALAVRQAFGATELTISKANDGSWNTSDIMMFIKEISSDGNMNTVDIIQPAWPVFMYTNPTLGKYLLNSLLQYQATGLYPNRYAAHDLGREYPAAVGHNAGDDEKMPIEECGNMLVMMLDYMHRTKDNSLATRYSALLDQWANYLIENTLYPEDQLATTDFSGSLPNQTNLAVKGIIGIKAMSEIWSTLGDQEKSDNYSSVATSYMATWEQVGMSSDGTHLLLEYHNQTHDVLAYNLAFDKLLKTNLIPELIMKKQSDYYANNFDLYGFPIDSRSPYASVMWSLWTSTTTSIAVRDTFISKIHDWLTSGITSIPFGDRFLDDTGVSSGNRARPVIGGVFILLIV</sequence>
<evidence type="ECO:0000259" key="2">
    <source>
        <dbReference type="Pfam" id="PF16335"/>
    </source>
</evidence>
<keyword evidence="5" id="KW-1185">Reference proteome</keyword>
<evidence type="ECO:0000259" key="3">
    <source>
        <dbReference type="Pfam" id="PF17168"/>
    </source>
</evidence>
<reference evidence="4 5" key="1">
    <citation type="journal article" date="2024" name="J Genomics">
        <title>Draft genome sequencing and assembly of Favolaschia claudopus CIRM-BRFM 2984 isolated from oak limbs.</title>
        <authorList>
            <person name="Navarro D."/>
            <person name="Drula E."/>
            <person name="Chaduli D."/>
            <person name="Cazenave R."/>
            <person name="Ahrendt S."/>
            <person name="Wang J."/>
            <person name="Lipzen A."/>
            <person name="Daum C."/>
            <person name="Barry K."/>
            <person name="Grigoriev I.V."/>
            <person name="Favel A."/>
            <person name="Rosso M.N."/>
            <person name="Martin F."/>
        </authorList>
    </citation>
    <scope>NUCLEOTIDE SEQUENCE [LARGE SCALE GENOMIC DNA]</scope>
    <source>
        <strain evidence="4 5">CIRM-BRFM 2984</strain>
    </source>
</reference>
<protein>
    <submittedName>
        <fullName evidence="4">DUF1793-domain-containing protein</fullName>
    </submittedName>
</protein>
<name>A0AAW0C2K6_9AGAR</name>
<dbReference type="PANTHER" id="PTHR31987">
    <property type="entry name" value="GLUTAMINASE A-RELATED"/>
    <property type="match status" value="1"/>
</dbReference>
<dbReference type="SUPFAM" id="SSF48208">
    <property type="entry name" value="Six-hairpin glycosidases"/>
    <property type="match status" value="1"/>
</dbReference>
<proteinExistence type="predicted"/>